<feature type="transmembrane region" description="Helical" evidence="9">
    <location>
        <begin position="76"/>
        <end position="94"/>
    </location>
</feature>
<evidence type="ECO:0000256" key="3">
    <source>
        <dbReference type="ARBA" id="ARBA00022448"/>
    </source>
</evidence>
<dbReference type="PANTHER" id="PTHR48086">
    <property type="entry name" value="SODIUM/PROLINE SYMPORTER-RELATED"/>
    <property type="match status" value="1"/>
</dbReference>
<feature type="transmembrane region" description="Helical" evidence="9">
    <location>
        <begin position="262"/>
        <end position="282"/>
    </location>
</feature>
<feature type="transmembrane region" description="Helical" evidence="9">
    <location>
        <begin position="224"/>
        <end position="241"/>
    </location>
</feature>
<feature type="transmembrane region" description="Helical" evidence="9">
    <location>
        <begin position="387"/>
        <end position="404"/>
    </location>
</feature>
<feature type="transmembrane region" description="Helical" evidence="9">
    <location>
        <begin position="180"/>
        <end position="204"/>
    </location>
</feature>
<proteinExistence type="inferred from homology"/>
<dbReference type="CDD" id="cd11474">
    <property type="entry name" value="SLC5sbd_CHT"/>
    <property type="match status" value="1"/>
</dbReference>
<keyword evidence="5 9" id="KW-0812">Transmembrane</keyword>
<feature type="transmembrane region" description="Helical" evidence="9">
    <location>
        <begin position="355"/>
        <end position="375"/>
    </location>
</feature>
<sequence length="480" mass="51766">MLAVYVILYLILTVLVGAWAGRMVRQSSDFVNAGRRLPVSINAFAFFALWFGSETLFGATSEFVQHGFPGIIEDPFGGALCLLLFGLFFVRPLYRLNLLTLGDLFRLRMGHRVELVASIFILITFLGYIAAQLVALGILLQVVMGLSLAQGVWLSAIIVCSYTLIGGMWAVSITDFVQSILIIGGLLWLSIVMWGKIESLPALISNVPERFYSLAPEQFKLSDILTWLAAWMALGLGSIPSQDIFQRMNAAKSESVAVKSTFLGAGLYLVMAMLPLFIVLAAKQLYPELLQGDLQQILPQVVIQHGGLPLQVIFFGALISAIFSTCSGAILAPASILSENIIKPLWKTSLSDKQFLLILRLSVVVMTAASLTLALGKSNVYELVGESSVLGLVSLLVPMMAAIWDKKASAFGAILSMCCGMGAYLVFEYLWYIEGIPSSILGLFISALAYMLVRGRQGNLPATTASATSATSGGTTTTTA</sequence>
<name>A0ABT8F0Q8_9BACT</name>
<keyword evidence="6 9" id="KW-1133">Transmembrane helix</keyword>
<dbReference type="EMBL" id="JAUHJS010000001">
    <property type="protein sequence ID" value="MDN4163889.1"/>
    <property type="molecule type" value="Genomic_DNA"/>
</dbReference>
<dbReference type="Gene3D" id="1.20.1730.10">
    <property type="entry name" value="Sodium/glucose cotransporter"/>
    <property type="match status" value="1"/>
</dbReference>
<evidence type="ECO:0000256" key="5">
    <source>
        <dbReference type="ARBA" id="ARBA00022692"/>
    </source>
</evidence>
<dbReference type="PANTHER" id="PTHR48086:SF7">
    <property type="entry name" value="SODIUM-SOLUTE SYMPORTER-RELATED"/>
    <property type="match status" value="1"/>
</dbReference>
<comment type="caution">
    <text evidence="10">The sequence shown here is derived from an EMBL/GenBank/DDBJ whole genome shotgun (WGS) entry which is preliminary data.</text>
</comment>
<dbReference type="InterPro" id="IPR018212">
    <property type="entry name" value="Na/solute_symporter_CS"/>
</dbReference>
<feature type="transmembrane region" description="Helical" evidence="9">
    <location>
        <begin position="152"/>
        <end position="173"/>
    </location>
</feature>
<dbReference type="Pfam" id="PF00474">
    <property type="entry name" value="SSF"/>
    <property type="match status" value="1"/>
</dbReference>
<dbReference type="InterPro" id="IPR001734">
    <property type="entry name" value="Na/solute_symporter"/>
</dbReference>
<feature type="transmembrane region" description="Helical" evidence="9">
    <location>
        <begin position="411"/>
        <end position="430"/>
    </location>
</feature>
<feature type="transmembrane region" description="Helical" evidence="9">
    <location>
        <begin position="436"/>
        <end position="453"/>
    </location>
</feature>
<dbReference type="PROSITE" id="PS50283">
    <property type="entry name" value="NA_SOLUT_SYMP_3"/>
    <property type="match status" value="1"/>
</dbReference>
<feature type="transmembrane region" description="Helical" evidence="9">
    <location>
        <begin position="115"/>
        <end position="140"/>
    </location>
</feature>
<dbReference type="Proteomes" id="UP001168552">
    <property type="component" value="Unassembled WGS sequence"/>
</dbReference>
<keyword evidence="3" id="KW-0813">Transport</keyword>
<comment type="similarity">
    <text evidence="2 8">Belongs to the sodium:solute symporter (SSF) (TC 2.A.21) family.</text>
</comment>
<reference evidence="10" key="1">
    <citation type="submission" date="2023-06" db="EMBL/GenBank/DDBJ databases">
        <title>Cytophagales bacterium Strain LB-30, isolated from soil.</title>
        <authorList>
            <person name="Liu B."/>
        </authorList>
    </citation>
    <scope>NUCLEOTIDE SEQUENCE</scope>
    <source>
        <strain evidence="10">LB-30</strain>
    </source>
</reference>
<evidence type="ECO:0000256" key="6">
    <source>
        <dbReference type="ARBA" id="ARBA00022989"/>
    </source>
</evidence>
<accession>A0ABT8F0Q8</accession>
<evidence type="ECO:0000256" key="2">
    <source>
        <dbReference type="ARBA" id="ARBA00006434"/>
    </source>
</evidence>
<keyword evidence="7 9" id="KW-0472">Membrane</keyword>
<feature type="transmembrane region" description="Helical" evidence="9">
    <location>
        <begin position="6"/>
        <end position="25"/>
    </location>
</feature>
<protein>
    <submittedName>
        <fullName evidence="10">Sodium:solute symporter family protein</fullName>
    </submittedName>
</protein>
<evidence type="ECO:0000313" key="10">
    <source>
        <dbReference type="EMBL" id="MDN4163889.1"/>
    </source>
</evidence>
<gene>
    <name evidence="10" type="ORF">QWY31_00170</name>
</gene>
<evidence type="ECO:0000256" key="7">
    <source>
        <dbReference type="ARBA" id="ARBA00023136"/>
    </source>
</evidence>
<keyword evidence="11" id="KW-1185">Reference proteome</keyword>
<dbReference type="InterPro" id="IPR038377">
    <property type="entry name" value="Na/Glc_symporter_sf"/>
</dbReference>
<feature type="transmembrane region" description="Helical" evidence="9">
    <location>
        <begin position="312"/>
        <end position="334"/>
    </location>
</feature>
<evidence type="ECO:0000256" key="4">
    <source>
        <dbReference type="ARBA" id="ARBA00022475"/>
    </source>
</evidence>
<evidence type="ECO:0000256" key="9">
    <source>
        <dbReference type="SAM" id="Phobius"/>
    </source>
</evidence>
<organism evidence="10 11">
    <name type="scientific">Shiella aurantiaca</name>
    <dbReference type="NCBI Taxonomy" id="3058365"/>
    <lineage>
        <taxon>Bacteria</taxon>
        <taxon>Pseudomonadati</taxon>
        <taxon>Bacteroidota</taxon>
        <taxon>Cytophagia</taxon>
        <taxon>Cytophagales</taxon>
        <taxon>Shiellaceae</taxon>
        <taxon>Shiella</taxon>
    </lineage>
</organism>
<dbReference type="InterPro" id="IPR050277">
    <property type="entry name" value="Sodium:Solute_Symporter"/>
</dbReference>
<evidence type="ECO:0000313" key="11">
    <source>
        <dbReference type="Proteomes" id="UP001168552"/>
    </source>
</evidence>
<dbReference type="PROSITE" id="PS00456">
    <property type="entry name" value="NA_SOLUT_SYMP_1"/>
    <property type="match status" value="1"/>
</dbReference>
<evidence type="ECO:0000256" key="8">
    <source>
        <dbReference type="RuleBase" id="RU362091"/>
    </source>
</evidence>
<comment type="subcellular location">
    <subcellularLocation>
        <location evidence="1">Membrane</location>
        <topology evidence="1">Multi-pass membrane protein</topology>
    </subcellularLocation>
</comment>
<dbReference type="RefSeq" id="WP_320002418.1">
    <property type="nucleotide sequence ID" value="NZ_JAUHJS010000001.1"/>
</dbReference>
<feature type="transmembrane region" description="Helical" evidence="9">
    <location>
        <begin position="37"/>
        <end position="56"/>
    </location>
</feature>
<evidence type="ECO:0000256" key="1">
    <source>
        <dbReference type="ARBA" id="ARBA00004141"/>
    </source>
</evidence>
<keyword evidence="4" id="KW-1003">Cell membrane</keyword>